<dbReference type="SUPFAM" id="SSF50978">
    <property type="entry name" value="WD40 repeat-like"/>
    <property type="match status" value="1"/>
</dbReference>
<dbReference type="InterPro" id="IPR019775">
    <property type="entry name" value="WD40_repeat_CS"/>
</dbReference>
<dbReference type="PROSITE" id="PS00678">
    <property type="entry name" value="WD_REPEATS_1"/>
    <property type="match status" value="1"/>
</dbReference>
<dbReference type="Proteomes" id="UP000788993">
    <property type="component" value="Unassembled WGS sequence"/>
</dbReference>
<dbReference type="PROSITE" id="PS50082">
    <property type="entry name" value="WD_REPEATS_2"/>
    <property type="match status" value="1"/>
</dbReference>
<dbReference type="Gene3D" id="2.130.10.10">
    <property type="entry name" value="YVTN repeat-like/Quinoprotein amine dehydrogenase"/>
    <property type="match status" value="1"/>
</dbReference>
<keyword evidence="5 8" id="KW-0227">DNA damage</keyword>
<feature type="compositionally biased region" description="Basic and acidic residues" evidence="9">
    <location>
        <begin position="34"/>
        <end position="44"/>
    </location>
</feature>
<dbReference type="AlphaFoldDB" id="A0A9P8SYM3"/>
<keyword evidence="11" id="KW-1185">Reference proteome</keyword>
<evidence type="ECO:0000256" key="8">
    <source>
        <dbReference type="RuleBase" id="RU365004"/>
    </source>
</evidence>
<dbReference type="InterPro" id="IPR015943">
    <property type="entry name" value="WD40/YVTN_repeat-like_dom_sf"/>
</dbReference>
<keyword evidence="3 7" id="KW-0853">WD repeat</keyword>
<proteinExistence type="inferred from homology"/>
<dbReference type="GO" id="GO:0006974">
    <property type="term" value="P:DNA damage response"/>
    <property type="evidence" value="ECO:0007669"/>
    <property type="project" value="UniProtKB-KW"/>
</dbReference>
<dbReference type="PANTHER" id="PTHR14773:SF0">
    <property type="entry name" value="WD REPEAT-CONTAINING PROTEIN 76"/>
    <property type="match status" value="1"/>
</dbReference>
<comment type="function">
    <text evidence="8">DNA-binding protein that binds to both single- and double-stranded DNA. Binds preferentially to UV-damaged DNA. May be involved in DNA-metabolic processes.</text>
</comment>
<dbReference type="InterPro" id="IPR001680">
    <property type="entry name" value="WD40_rpt"/>
</dbReference>
<name>A0A9P8SYM3_9ASCO</name>
<dbReference type="Pfam" id="PF00400">
    <property type="entry name" value="WD40"/>
    <property type="match status" value="1"/>
</dbReference>
<dbReference type="PROSITE" id="PS50294">
    <property type="entry name" value="WD_REPEATS_REGION"/>
    <property type="match status" value="1"/>
</dbReference>
<reference evidence="10" key="1">
    <citation type="journal article" date="2021" name="Open Biol.">
        <title>Shared evolutionary footprints suggest mitochondrial oxidative damage underlies multiple complex I losses in fungi.</title>
        <authorList>
            <person name="Schikora-Tamarit M.A."/>
            <person name="Marcet-Houben M."/>
            <person name="Nosek J."/>
            <person name="Gabaldon T."/>
        </authorList>
    </citation>
    <scope>NUCLEOTIDE SEQUENCE</scope>
    <source>
        <strain evidence="10">NCAIM Y.01608</strain>
    </source>
</reference>
<feature type="repeat" description="WD" evidence="7">
    <location>
        <begin position="315"/>
        <end position="350"/>
    </location>
</feature>
<evidence type="ECO:0000256" key="7">
    <source>
        <dbReference type="PROSITE-ProRule" id="PRU00221"/>
    </source>
</evidence>
<gene>
    <name evidence="10" type="ORF">OGATHE_006696</name>
</gene>
<evidence type="ECO:0000256" key="3">
    <source>
        <dbReference type="ARBA" id="ARBA00022574"/>
    </source>
</evidence>
<sequence length="521" mass="58595">MGNLSEFERQRQQNIARNKELFKKLNLDNIASDFQRELPQEPKRPKSKGPRAKKVKTEPALPTRRSNRLAGVQANTDEERKANEEAELTRQKNEELERLKRIRLSGNLKLVDILPADTEDNKDVLDKLLRLGQTVSFGDFYDDIKDRDVPKDVKDARDSLNSVSLYSRIPAQDIKLTSSRMTAIAFHPSISKKVIFGGDTSGEMGIWSVDDDSDSQAEITHVKYHGSNIPRILIREQKPKEIITCSYDGSIRMLDLDKNVSNSLLEFDNEYGGAASFSDMHFLDSNVVAFSTMEGELGTFDTREPNKPRSEINVLRLHDKKITNFGVNPKMTQQLVSASLDRTLKIWDLRKVGKSSWSQNEKAASPHCLGSYKSRLSISAADWNNSGDIVCNGYDNTINIFQLGDTSNLKPDHVFEPISEEAEEGDIPVNLKPQATMTHNCQSGRWVTVLKARWQTNPQDGVEKCVIANMKKAMDIFDRNGNQLAHLDDESMSAVPAVACFHPTQNWIAGGNSSGKTFLFY</sequence>
<feature type="compositionally biased region" description="Basic and acidic residues" evidence="9">
    <location>
        <begin position="77"/>
        <end position="90"/>
    </location>
</feature>
<dbReference type="GO" id="GO:2000001">
    <property type="term" value="P:regulation of DNA damage checkpoint"/>
    <property type="evidence" value="ECO:0007669"/>
    <property type="project" value="TreeGrafter"/>
</dbReference>
<keyword evidence="4" id="KW-0677">Repeat</keyword>
<dbReference type="EMBL" id="JAEUBD010001571">
    <property type="protein sequence ID" value="KAH3658970.1"/>
    <property type="molecule type" value="Genomic_DNA"/>
</dbReference>
<evidence type="ECO:0000256" key="1">
    <source>
        <dbReference type="ARBA" id="ARBA00005434"/>
    </source>
</evidence>
<protein>
    <recommendedName>
        <fullName evidence="2 8">DNA damage-binding protein CMR1</fullName>
    </recommendedName>
</protein>
<comment type="similarity">
    <text evidence="1 8">Belongs to the WD repeat DDB2/WDR76 family.</text>
</comment>
<evidence type="ECO:0000256" key="2">
    <source>
        <dbReference type="ARBA" id="ARBA00021132"/>
    </source>
</evidence>
<accession>A0A9P8SYM3</accession>
<dbReference type="PANTHER" id="PTHR14773">
    <property type="entry name" value="WD REPEAT-CONTAINING PROTEIN 76"/>
    <property type="match status" value="1"/>
</dbReference>
<evidence type="ECO:0000256" key="4">
    <source>
        <dbReference type="ARBA" id="ARBA00022737"/>
    </source>
</evidence>
<evidence type="ECO:0000313" key="11">
    <source>
        <dbReference type="Proteomes" id="UP000788993"/>
    </source>
</evidence>
<feature type="compositionally biased region" description="Basic residues" evidence="9">
    <location>
        <begin position="45"/>
        <end position="54"/>
    </location>
</feature>
<feature type="region of interest" description="Disordered" evidence="9">
    <location>
        <begin position="33"/>
        <end position="90"/>
    </location>
</feature>
<dbReference type="InterPro" id="IPR050853">
    <property type="entry name" value="WD_repeat_DNA-damage-binding"/>
</dbReference>
<evidence type="ECO:0000256" key="9">
    <source>
        <dbReference type="SAM" id="MobiDB-lite"/>
    </source>
</evidence>
<comment type="caution">
    <text evidence="10">The sequence shown here is derived from an EMBL/GenBank/DDBJ whole genome shotgun (WGS) entry which is preliminary data.</text>
</comment>
<keyword evidence="6 8" id="KW-0238">DNA-binding</keyword>
<evidence type="ECO:0000256" key="6">
    <source>
        <dbReference type="ARBA" id="ARBA00023125"/>
    </source>
</evidence>
<evidence type="ECO:0000256" key="5">
    <source>
        <dbReference type="ARBA" id="ARBA00022763"/>
    </source>
</evidence>
<dbReference type="SMART" id="SM00320">
    <property type="entry name" value="WD40"/>
    <property type="match status" value="4"/>
</dbReference>
<evidence type="ECO:0000313" key="10">
    <source>
        <dbReference type="EMBL" id="KAH3658970.1"/>
    </source>
</evidence>
<dbReference type="InterPro" id="IPR036322">
    <property type="entry name" value="WD40_repeat_dom_sf"/>
</dbReference>
<organism evidence="10 11">
    <name type="scientific">Ogataea polymorpha</name>
    <dbReference type="NCBI Taxonomy" id="460523"/>
    <lineage>
        <taxon>Eukaryota</taxon>
        <taxon>Fungi</taxon>
        <taxon>Dikarya</taxon>
        <taxon>Ascomycota</taxon>
        <taxon>Saccharomycotina</taxon>
        <taxon>Pichiomycetes</taxon>
        <taxon>Pichiales</taxon>
        <taxon>Pichiaceae</taxon>
        <taxon>Ogataea</taxon>
    </lineage>
</organism>
<dbReference type="GO" id="GO:0003677">
    <property type="term" value="F:DNA binding"/>
    <property type="evidence" value="ECO:0007669"/>
    <property type="project" value="UniProtKB-UniRule"/>
</dbReference>
<reference evidence="10" key="2">
    <citation type="submission" date="2021-01" db="EMBL/GenBank/DDBJ databases">
        <authorList>
            <person name="Schikora-Tamarit M.A."/>
        </authorList>
    </citation>
    <scope>NUCLEOTIDE SEQUENCE</scope>
    <source>
        <strain evidence="10">NCAIM Y.01608</strain>
    </source>
</reference>
<dbReference type="GO" id="GO:0005634">
    <property type="term" value="C:nucleus"/>
    <property type="evidence" value="ECO:0007669"/>
    <property type="project" value="TreeGrafter"/>
</dbReference>